<organism evidence="3 4">
    <name type="scientific">Thalassomonas viridans</name>
    <dbReference type="NCBI Taxonomy" id="137584"/>
    <lineage>
        <taxon>Bacteria</taxon>
        <taxon>Pseudomonadati</taxon>
        <taxon>Pseudomonadota</taxon>
        <taxon>Gammaproteobacteria</taxon>
        <taxon>Alteromonadales</taxon>
        <taxon>Colwelliaceae</taxon>
        <taxon>Thalassomonas</taxon>
    </lineage>
</organism>
<evidence type="ECO:0000313" key="3">
    <source>
        <dbReference type="EMBL" id="WDE06883.1"/>
    </source>
</evidence>
<dbReference type="InterPro" id="IPR035093">
    <property type="entry name" value="RelE/ParE_toxin_dom_sf"/>
</dbReference>
<protein>
    <submittedName>
        <fullName evidence="3">Type II toxin-antitoxin system RelE/ParE family toxin</fullName>
    </submittedName>
</protein>
<evidence type="ECO:0000256" key="1">
    <source>
        <dbReference type="ARBA" id="ARBA00006226"/>
    </source>
</evidence>
<comment type="similarity">
    <text evidence="1">Belongs to the RelE toxin family.</text>
</comment>
<reference evidence="3 4" key="1">
    <citation type="journal article" date="2015" name="Genome Announc.">
        <title>Draft Genome Sequences of Marine Isolates of Thalassomonas viridans and Thalassomonas actiniarum.</title>
        <authorList>
            <person name="Olonade I."/>
            <person name="van Zyl L.J."/>
            <person name="Trindade M."/>
        </authorList>
    </citation>
    <scope>NUCLEOTIDE SEQUENCE [LARGE SCALE GENOMIC DNA]</scope>
    <source>
        <strain evidence="3 4">XOM25</strain>
    </source>
</reference>
<dbReference type="RefSeq" id="WP_084723942.1">
    <property type="nucleotide sequence ID" value="NZ_CP059733.1"/>
</dbReference>
<dbReference type="KEGG" id="tvd:SG34_008280"/>
<evidence type="ECO:0000256" key="2">
    <source>
        <dbReference type="ARBA" id="ARBA00022649"/>
    </source>
</evidence>
<dbReference type="EMBL" id="CP059733">
    <property type="protein sequence ID" value="WDE06883.1"/>
    <property type="molecule type" value="Genomic_DNA"/>
</dbReference>
<dbReference type="PANTHER" id="PTHR33755">
    <property type="entry name" value="TOXIN PARE1-RELATED"/>
    <property type="match status" value="1"/>
</dbReference>
<gene>
    <name evidence="3" type="ORF">SG34_008280</name>
</gene>
<dbReference type="PANTHER" id="PTHR33755:SF7">
    <property type="entry name" value="TOXIN MODULE OF TOXIN-ANTITOXIN SYSTEM RELE_STBE FAMILY"/>
    <property type="match status" value="1"/>
</dbReference>
<evidence type="ECO:0000313" key="4">
    <source>
        <dbReference type="Proteomes" id="UP000032352"/>
    </source>
</evidence>
<keyword evidence="2" id="KW-1277">Toxin-antitoxin system</keyword>
<dbReference type="AlphaFoldDB" id="A0AAF0CAH9"/>
<reference evidence="3 4" key="2">
    <citation type="journal article" date="2022" name="Mar. Drugs">
        <title>Bioassay-Guided Fractionation Leads to the Detection of Cholic Acid Generated by the Rare Thalassomonas sp.</title>
        <authorList>
            <person name="Pheiffer F."/>
            <person name="Schneider Y.K."/>
            <person name="Hansen E.H."/>
            <person name="Andersen J.H."/>
            <person name="Isaksson J."/>
            <person name="Busche T."/>
            <person name="R C."/>
            <person name="Kalinowski J."/>
            <person name="Zyl L.V."/>
            <person name="Trindade M."/>
        </authorList>
    </citation>
    <scope>NUCLEOTIDE SEQUENCE [LARGE SCALE GENOMIC DNA]</scope>
    <source>
        <strain evidence="3 4">XOM25</strain>
    </source>
</reference>
<dbReference type="Gene3D" id="3.30.2310.20">
    <property type="entry name" value="RelE-like"/>
    <property type="match status" value="1"/>
</dbReference>
<sequence length="91" mass="11029">MEIKWTIKSLSDLNRLFEFLAPVNKQAAAKTIQSLTQAPTRIIHQPRIGERLDEFEPKEVRRLLVGHYEMRYELRNNTLFILRIWHTRERR</sequence>
<dbReference type="InterPro" id="IPR051803">
    <property type="entry name" value="TA_system_RelE-like_toxin"/>
</dbReference>
<dbReference type="Pfam" id="PF05016">
    <property type="entry name" value="ParE_toxin"/>
    <property type="match status" value="1"/>
</dbReference>
<dbReference type="Proteomes" id="UP000032352">
    <property type="component" value="Chromosome"/>
</dbReference>
<name>A0AAF0CAH9_9GAMM</name>
<dbReference type="InterPro" id="IPR007712">
    <property type="entry name" value="RelE/ParE_toxin"/>
</dbReference>
<keyword evidence="4" id="KW-1185">Reference proteome</keyword>
<proteinExistence type="inferred from homology"/>
<accession>A0AAF0CAH9</accession>